<evidence type="ECO:0000256" key="7">
    <source>
        <dbReference type="ARBA" id="ARBA00023237"/>
    </source>
</evidence>
<feature type="domain" description="TonB-dependent receptor plug" evidence="13">
    <location>
        <begin position="118"/>
        <end position="222"/>
    </location>
</feature>
<dbReference type="InterPro" id="IPR023997">
    <property type="entry name" value="TonB-dep_OMP_SusC/RagA_CS"/>
</dbReference>
<keyword evidence="2 8" id="KW-0813">Transport</keyword>
<dbReference type="Proteomes" id="UP000320811">
    <property type="component" value="Unassembled WGS sequence"/>
</dbReference>
<protein>
    <submittedName>
        <fullName evidence="14">TonB-linked SusC/RagA family outer membrane protein</fullName>
    </submittedName>
</protein>
<dbReference type="AlphaFoldDB" id="A0A561Q5K5"/>
<dbReference type="NCBIfam" id="TIGR04056">
    <property type="entry name" value="OMP_RagA_SusC"/>
    <property type="match status" value="1"/>
</dbReference>
<dbReference type="InterPro" id="IPR008969">
    <property type="entry name" value="CarboxyPept-like_regulatory"/>
</dbReference>
<evidence type="ECO:0000313" key="15">
    <source>
        <dbReference type="Proteomes" id="UP000320811"/>
    </source>
</evidence>
<comment type="similarity">
    <text evidence="8 9">Belongs to the TonB-dependent receptor family.</text>
</comment>
<dbReference type="EMBL" id="VIWO01000001">
    <property type="protein sequence ID" value="TWF45654.1"/>
    <property type="molecule type" value="Genomic_DNA"/>
</dbReference>
<keyword evidence="4 8" id="KW-0812">Transmembrane</keyword>
<keyword evidence="7 8" id="KW-0998">Cell outer membrane</keyword>
<evidence type="ECO:0000259" key="13">
    <source>
        <dbReference type="Pfam" id="PF07715"/>
    </source>
</evidence>
<keyword evidence="15" id="KW-1185">Reference proteome</keyword>
<dbReference type="SUPFAM" id="SSF49464">
    <property type="entry name" value="Carboxypeptidase regulatory domain-like"/>
    <property type="match status" value="1"/>
</dbReference>
<keyword evidence="11" id="KW-0732">Signal</keyword>
<evidence type="ECO:0000313" key="14">
    <source>
        <dbReference type="EMBL" id="TWF45654.1"/>
    </source>
</evidence>
<feature type="chain" id="PRO_5021833906" evidence="11">
    <location>
        <begin position="23"/>
        <end position="1019"/>
    </location>
</feature>
<dbReference type="RefSeq" id="WP_145664990.1">
    <property type="nucleotide sequence ID" value="NZ_VIWO01000001.1"/>
</dbReference>
<dbReference type="InterPro" id="IPR023996">
    <property type="entry name" value="TonB-dep_OMP_SusC/RagA"/>
</dbReference>
<dbReference type="GO" id="GO:0009279">
    <property type="term" value="C:cell outer membrane"/>
    <property type="evidence" value="ECO:0007669"/>
    <property type="project" value="UniProtKB-SubCell"/>
</dbReference>
<dbReference type="InterPro" id="IPR000531">
    <property type="entry name" value="Beta-barrel_TonB"/>
</dbReference>
<dbReference type="InterPro" id="IPR037066">
    <property type="entry name" value="Plug_dom_sf"/>
</dbReference>
<reference evidence="14 15" key="1">
    <citation type="submission" date="2019-06" db="EMBL/GenBank/DDBJ databases">
        <title>Sorghum-associated microbial communities from plants grown in Nebraska, USA.</title>
        <authorList>
            <person name="Schachtman D."/>
        </authorList>
    </citation>
    <scope>NUCLEOTIDE SEQUENCE [LARGE SCALE GENOMIC DNA]</scope>
    <source>
        <strain evidence="14 15">1209</strain>
    </source>
</reference>
<evidence type="ECO:0000256" key="5">
    <source>
        <dbReference type="ARBA" id="ARBA00023077"/>
    </source>
</evidence>
<dbReference type="Pfam" id="PF07715">
    <property type="entry name" value="Plug"/>
    <property type="match status" value="1"/>
</dbReference>
<name>A0A561Q5K5_9BACT</name>
<evidence type="ECO:0000256" key="2">
    <source>
        <dbReference type="ARBA" id="ARBA00022448"/>
    </source>
</evidence>
<dbReference type="NCBIfam" id="TIGR04057">
    <property type="entry name" value="SusC_RagA_signa"/>
    <property type="match status" value="1"/>
</dbReference>
<feature type="signal peptide" evidence="11">
    <location>
        <begin position="1"/>
        <end position="22"/>
    </location>
</feature>
<organism evidence="14 15">
    <name type="scientific">Chitinophaga polysaccharea</name>
    <dbReference type="NCBI Taxonomy" id="1293035"/>
    <lineage>
        <taxon>Bacteria</taxon>
        <taxon>Pseudomonadati</taxon>
        <taxon>Bacteroidota</taxon>
        <taxon>Chitinophagia</taxon>
        <taxon>Chitinophagales</taxon>
        <taxon>Chitinophagaceae</taxon>
        <taxon>Chitinophaga</taxon>
    </lineage>
</organism>
<evidence type="ECO:0000256" key="8">
    <source>
        <dbReference type="PROSITE-ProRule" id="PRU01360"/>
    </source>
</evidence>
<gene>
    <name evidence="14" type="ORF">FHW36_1011585</name>
</gene>
<dbReference type="Gene3D" id="2.40.170.20">
    <property type="entry name" value="TonB-dependent receptor, beta-barrel domain"/>
    <property type="match status" value="1"/>
</dbReference>
<dbReference type="InterPro" id="IPR036942">
    <property type="entry name" value="Beta-barrel_TonB_sf"/>
</dbReference>
<comment type="caution">
    <text evidence="14">The sequence shown here is derived from an EMBL/GenBank/DDBJ whole genome shotgun (WGS) entry which is preliminary data.</text>
</comment>
<feature type="domain" description="TonB-dependent receptor-like beta-barrel" evidence="12">
    <location>
        <begin position="412"/>
        <end position="981"/>
    </location>
</feature>
<dbReference type="InterPro" id="IPR012910">
    <property type="entry name" value="Plug_dom"/>
</dbReference>
<dbReference type="Gene3D" id="2.60.40.1120">
    <property type="entry name" value="Carboxypeptidase-like, regulatory domain"/>
    <property type="match status" value="1"/>
</dbReference>
<comment type="subcellular location">
    <subcellularLocation>
        <location evidence="1 8">Cell outer membrane</location>
        <topology evidence="1 8">Multi-pass membrane protein</topology>
    </subcellularLocation>
</comment>
<evidence type="ECO:0000256" key="10">
    <source>
        <dbReference type="SAM" id="MobiDB-lite"/>
    </source>
</evidence>
<dbReference type="SUPFAM" id="SSF56935">
    <property type="entry name" value="Porins"/>
    <property type="match status" value="1"/>
</dbReference>
<dbReference type="InterPro" id="IPR039426">
    <property type="entry name" value="TonB-dep_rcpt-like"/>
</dbReference>
<keyword evidence="6 8" id="KW-0472">Membrane</keyword>
<evidence type="ECO:0000256" key="11">
    <source>
        <dbReference type="SAM" id="SignalP"/>
    </source>
</evidence>
<dbReference type="OrthoDB" id="899266at2"/>
<sequence length="1019" mass="111531">MKKLLGASLCIWGICVVQTAIAQEKKSIKGIVKDEQGAIIPGVTVGIKHSGTGTVTGPDGSFHLNAAEKDTLVFSFVGYNKKEIAVNNQTDLKVKLASSATSLNETVVVGYGVQKKINLSGAVTSVNFDKTMQSRPVTDLSTALSGMAPGVSVSQASGQPGRENATIRIRGVGTLNNADPFILVDGIESSMSDVNMADVESISVLKDASAAAIYGSRAANGVVLITTKKGRKGKATVSYNGYYGVQKATRLFNVVSDYATYMQLMNRVATADNPSNTPPFKQATIDAWKNATDRTLYPNTDWMDVLFGQGKLTGHTVSVSGGSEKNSYYMSLDYLHNDGIVKNTSQDRYMMRLNADQEISKKIKVGANIALTWKERREPQDVGSILSLAGSTTPGMTPKVVDASGTRYGGRNTDDENGQLDNPLQYVETWSRPNRQQRAFAKVWGEWNIIDGLKLQVNGAGDYFNMGQKSYALAGAIQNRWNFQKNVVAQQLDQQPATLAQLDSTNLHLTYFATLNYNKNFGADHHINVLAGMSTESIRGTLFTGSIQNFPTNNTWELGAGLEQPKVGGTSDIYKIVSYFGRINYDYKGKYLLEANLRRDGSSKFRSGLQYGVYPSFSAAWRLIEEPFIKNAIPGWVNNLKLRASWGKLGNDRIPLNAFMSLYSAGVNYNYGGTISAGLAPLVMANPNITWEKTTTSNLGLDANLFNDHFNLTFDVFNRRTSDILVRLNLSSAYGGLTPPFQNVGIVENKGWELTLGYNNKAGDFRYGISGNVSNINNKVVKYQGNAIGTLNGASVLKEGWSIGTLYGLQTAGIFQNDDEVKAWAKQRTAGTNKPGDLKFVDMTGDHVVDGNDRINMGNTIPKWYYGLNLNAGYKGFDLALLFQGVGGVNRYYQDNWYTTGIRAGREINADFLNAWTPDNANTNIPRLTAAANTDNTQANTFWVQNASFVRLKNIQLSYTLPKKMFTSTISSIRVYVNAQNAFTWTKFKGLDPEVSDYTQPGIQYPNVRVITGGVNVIF</sequence>
<evidence type="ECO:0000256" key="4">
    <source>
        <dbReference type="ARBA" id="ARBA00022692"/>
    </source>
</evidence>
<keyword evidence="5 9" id="KW-0798">TonB box</keyword>
<dbReference type="FunFam" id="2.170.130.10:FF:000003">
    <property type="entry name" value="SusC/RagA family TonB-linked outer membrane protein"/>
    <property type="match status" value="1"/>
</dbReference>
<dbReference type="PROSITE" id="PS52016">
    <property type="entry name" value="TONB_DEPENDENT_REC_3"/>
    <property type="match status" value="1"/>
</dbReference>
<evidence type="ECO:0000259" key="12">
    <source>
        <dbReference type="Pfam" id="PF00593"/>
    </source>
</evidence>
<evidence type="ECO:0000256" key="1">
    <source>
        <dbReference type="ARBA" id="ARBA00004571"/>
    </source>
</evidence>
<dbReference type="Gene3D" id="2.170.130.10">
    <property type="entry name" value="TonB-dependent receptor, plug domain"/>
    <property type="match status" value="1"/>
</dbReference>
<feature type="region of interest" description="Disordered" evidence="10">
    <location>
        <begin position="396"/>
        <end position="421"/>
    </location>
</feature>
<evidence type="ECO:0000256" key="3">
    <source>
        <dbReference type="ARBA" id="ARBA00022452"/>
    </source>
</evidence>
<evidence type="ECO:0000256" key="9">
    <source>
        <dbReference type="RuleBase" id="RU003357"/>
    </source>
</evidence>
<dbReference type="Pfam" id="PF13715">
    <property type="entry name" value="CarbopepD_reg_2"/>
    <property type="match status" value="1"/>
</dbReference>
<evidence type="ECO:0000256" key="6">
    <source>
        <dbReference type="ARBA" id="ARBA00023136"/>
    </source>
</evidence>
<keyword evidence="3 8" id="KW-1134">Transmembrane beta strand</keyword>
<accession>A0A561Q5K5</accession>
<proteinExistence type="inferred from homology"/>
<dbReference type="Pfam" id="PF00593">
    <property type="entry name" value="TonB_dep_Rec_b-barrel"/>
    <property type="match status" value="1"/>
</dbReference>